<keyword evidence="9" id="KW-1185">Reference proteome</keyword>
<reference evidence="9" key="1">
    <citation type="submission" date="2017-01" db="EMBL/GenBank/DDBJ databases">
        <title>Comparative genomics of anhydrobiosis in the tardigrade Hypsibius dujardini.</title>
        <authorList>
            <person name="Yoshida Y."/>
            <person name="Koutsovoulos G."/>
            <person name="Laetsch D."/>
            <person name="Stevens L."/>
            <person name="Kumar S."/>
            <person name="Horikawa D."/>
            <person name="Ishino K."/>
            <person name="Komine S."/>
            <person name="Tomita M."/>
            <person name="Blaxter M."/>
            <person name="Arakawa K."/>
        </authorList>
    </citation>
    <scope>NUCLEOTIDE SEQUENCE [LARGE SCALE GENOMIC DNA]</scope>
    <source>
        <strain evidence="9">Z151</strain>
    </source>
</reference>
<dbReference type="InterPro" id="IPR010255">
    <property type="entry name" value="Haem_peroxidase_sf"/>
</dbReference>
<dbReference type="PRINTS" id="PR00457">
    <property type="entry name" value="ANPEROXIDASE"/>
</dbReference>
<dbReference type="OrthoDB" id="823504at2759"/>
<dbReference type="Pfam" id="PF03098">
    <property type="entry name" value="An_peroxidase"/>
    <property type="match status" value="1"/>
</dbReference>
<sequence length="956" mass="105796">MFLFQFGVLILMLACGDIRCIEEGRKASGDSLAEFAPSELERESPIGRTDNLYGELKDDFHGELRNETLSRMQIVQFGEDSLLRHSRQANLDPELGEFHKRVQRPASGRPASSRLAKKKQQRYLPYSPSYGKAAIRDSFLPEEMAADLGSEKLIFRQSRDTTGVKRKKPRVQAAVSGPVSGDAPSASSGYPAIFAYDIALAEDSGVTARQVRPSVVAASPENTESTPDILSFDIALPVRPTKPTQIDRNRLQRAMGPAMQGARQDFVQKVANPRPDQCLVNADNRESPALIWTVGKPSQNTRFAYQSEFAGRRLADQFTGGNADHLFAYLDQDDIDQSQMAADDEDCFEDAEVECDPDSPYRTFDGTCNNLQKPLQGSANSAQSRLGPAEYEDGIAEPRRLSLASQIQNRPLLLPSAREVSVAISSNLDRESKKITYLFNQFAQFIAHDVTNTPVEKVQDPQDPKRSVTPSCCGTDAACIHPACFPILIPANDPVYGQFSQNCLEFVRSQPAAQSGCRLGKRIPLDQVTAYIDGSQIYGSKVSDANRLRAKRRGLLRTNDSPICLQTNVVMIPGGPDSQGCKAPDANRKCVDAGDLRANQHTGLVAFHSLFLRLHNQIANFIAEKRPRASDEVIFMLTRKIVGGILQHIYYKEMIPIMLGSKLANDPQNGLAVTKKGYCQDCYDENVDASMQVEFAAGAYRFHTLGDNTLPVADANGVEYPLYQHFGNPAMWYKPGIIDELLRNLPGKPAEAFDAQFAFVFQNQIFKPVSKPLGIDLLAFNIQRGRDHGVPAYIKMREICGLAPVKTFKDLERFMPKDAADNLASIYRHVRDIDFYAGGLSERSVNKQGLVGPTFACVLTDQFQKLKNGDRFWYENDGVFTPKQLKEIKKVSMAVLLCQNSQTEQVQPKPFLIASESGNPITPCGDILAKGAMKLEPFLVGLRRSSTREAQPDVSE</sequence>
<evidence type="ECO:0000256" key="4">
    <source>
        <dbReference type="ARBA" id="ARBA00022729"/>
    </source>
</evidence>
<dbReference type="GO" id="GO:0020037">
    <property type="term" value="F:heme binding"/>
    <property type="evidence" value="ECO:0007669"/>
    <property type="project" value="InterPro"/>
</dbReference>
<keyword evidence="3 8" id="KW-0575">Peroxidase</keyword>
<dbReference type="InterPro" id="IPR019791">
    <property type="entry name" value="Haem_peroxidase_animal"/>
</dbReference>
<feature type="region of interest" description="Disordered" evidence="6">
    <location>
        <begin position="96"/>
        <end position="121"/>
    </location>
</feature>
<comment type="caution">
    <text evidence="8">The sequence shown here is derived from an EMBL/GenBank/DDBJ whole genome shotgun (WGS) entry which is preliminary data.</text>
</comment>
<name>A0A1W0XBH2_HYPEX</name>
<dbReference type="CDD" id="cd09823">
    <property type="entry name" value="peroxinectin_like"/>
    <property type="match status" value="1"/>
</dbReference>
<evidence type="ECO:0000313" key="8">
    <source>
        <dbReference type="EMBL" id="OQV24865.1"/>
    </source>
</evidence>
<keyword evidence="4 7" id="KW-0732">Signal</keyword>
<dbReference type="AlphaFoldDB" id="A0A1W0XBH2"/>
<accession>A0A1W0XBH2</accession>
<dbReference type="InterPro" id="IPR037120">
    <property type="entry name" value="Haem_peroxidase_sf_animal"/>
</dbReference>
<evidence type="ECO:0000256" key="3">
    <source>
        <dbReference type="ARBA" id="ARBA00022559"/>
    </source>
</evidence>
<protein>
    <submittedName>
        <fullName evidence="8">Chorion peroxidase</fullName>
    </submittedName>
</protein>
<dbReference type="PROSITE" id="PS50292">
    <property type="entry name" value="PEROXIDASE_3"/>
    <property type="match status" value="1"/>
</dbReference>
<proteinExistence type="predicted"/>
<evidence type="ECO:0000256" key="7">
    <source>
        <dbReference type="SAM" id="SignalP"/>
    </source>
</evidence>
<keyword evidence="5" id="KW-0479">Metal-binding</keyword>
<dbReference type="PANTHER" id="PTHR11475:SF134">
    <property type="entry name" value="LD42267P"/>
    <property type="match status" value="1"/>
</dbReference>
<dbReference type="GO" id="GO:0046872">
    <property type="term" value="F:metal ion binding"/>
    <property type="evidence" value="ECO:0007669"/>
    <property type="project" value="UniProtKB-KW"/>
</dbReference>
<evidence type="ECO:0000313" key="9">
    <source>
        <dbReference type="Proteomes" id="UP000192578"/>
    </source>
</evidence>
<evidence type="ECO:0000256" key="1">
    <source>
        <dbReference type="ARBA" id="ARBA00004613"/>
    </source>
</evidence>
<dbReference type="GO" id="GO:0006979">
    <property type="term" value="P:response to oxidative stress"/>
    <property type="evidence" value="ECO:0007669"/>
    <property type="project" value="InterPro"/>
</dbReference>
<dbReference type="Gene3D" id="1.10.640.10">
    <property type="entry name" value="Haem peroxidase domain superfamily, animal type"/>
    <property type="match status" value="1"/>
</dbReference>
<evidence type="ECO:0000256" key="2">
    <source>
        <dbReference type="ARBA" id="ARBA00022525"/>
    </source>
</evidence>
<comment type="subcellular location">
    <subcellularLocation>
        <location evidence="1">Secreted</location>
    </subcellularLocation>
</comment>
<dbReference type="Proteomes" id="UP000192578">
    <property type="component" value="Unassembled WGS sequence"/>
</dbReference>
<evidence type="ECO:0000256" key="5">
    <source>
        <dbReference type="PIRSR" id="PIRSR619791-2"/>
    </source>
</evidence>
<organism evidence="8 9">
    <name type="scientific">Hypsibius exemplaris</name>
    <name type="common">Freshwater tardigrade</name>
    <dbReference type="NCBI Taxonomy" id="2072580"/>
    <lineage>
        <taxon>Eukaryota</taxon>
        <taxon>Metazoa</taxon>
        <taxon>Ecdysozoa</taxon>
        <taxon>Tardigrada</taxon>
        <taxon>Eutardigrada</taxon>
        <taxon>Parachela</taxon>
        <taxon>Hypsibioidea</taxon>
        <taxon>Hypsibiidae</taxon>
        <taxon>Hypsibius</taxon>
    </lineage>
</organism>
<dbReference type="EMBL" id="MTYJ01000005">
    <property type="protein sequence ID" value="OQV24865.1"/>
    <property type="molecule type" value="Genomic_DNA"/>
</dbReference>
<feature type="binding site" description="axial binding residue" evidence="5">
    <location>
        <position position="703"/>
    </location>
    <ligand>
        <name>heme b</name>
        <dbReference type="ChEBI" id="CHEBI:60344"/>
    </ligand>
    <ligandPart>
        <name>Fe</name>
        <dbReference type="ChEBI" id="CHEBI:18248"/>
    </ligandPart>
</feature>
<evidence type="ECO:0000256" key="6">
    <source>
        <dbReference type="SAM" id="MobiDB-lite"/>
    </source>
</evidence>
<dbReference type="FunFam" id="1.10.640.10:FF:000003">
    <property type="entry name" value="chorion peroxidase"/>
    <property type="match status" value="1"/>
</dbReference>
<keyword evidence="5" id="KW-0349">Heme</keyword>
<dbReference type="SUPFAM" id="SSF48113">
    <property type="entry name" value="Heme-dependent peroxidases"/>
    <property type="match status" value="1"/>
</dbReference>
<keyword evidence="3 8" id="KW-0560">Oxidoreductase</keyword>
<keyword evidence="5" id="KW-0408">Iron</keyword>
<feature type="chain" id="PRO_5012235596" evidence="7">
    <location>
        <begin position="21"/>
        <end position="956"/>
    </location>
</feature>
<gene>
    <name evidence="8" type="ORF">BV898_01451</name>
</gene>
<dbReference type="GO" id="GO:0005576">
    <property type="term" value="C:extracellular region"/>
    <property type="evidence" value="ECO:0007669"/>
    <property type="project" value="UniProtKB-SubCell"/>
</dbReference>
<keyword evidence="2" id="KW-0964">Secreted</keyword>
<dbReference type="GO" id="GO:0004601">
    <property type="term" value="F:peroxidase activity"/>
    <property type="evidence" value="ECO:0007669"/>
    <property type="project" value="UniProtKB-KW"/>
</dbReference>
<feature type="signal peptide" evidence="7">
    <location>
        <begin position="1"/>
        <end position="20"/>
    </location>
</feature>
<dbReference type="PANTHER" id="PTHR11475">
    <property type="entry name" value="OXIDASE/PEROXIDASE"/>
    <property type="match status" value="1"/>
</dbReference>